<dbReference type="EMBL" id="UGHS01000003">
    <property type="protein sequence ID" value="STO92963.1"/>
    <property type="molecule type" value="Genomic_DNA"/>
</dbReference>
<sequence>MIKFYSSLLLCCFLTACSTLPQPLQLPQQTPPNRLFKVEQLDQQNQLQQASLLSLQTTPKQWRWVQTDALGTPLARVLLSKQGWQNDGFIMPNRQAQWLYSALASAFNPTQPLFALSSDISAANTRCYKQHNNFLWCTQSLPGYWLIQLADSSHWRITELTENSNKP</sequence>
<dbReference type="PROSITE" id="PS51257">
    <property type="entry name" value="PROKAR_LIPOPROTEIN"/>
    <property type="match status" value="1"/>
</dbReference>
<dbReference type="AlphaFoldDB" id="A0A377IXN8"/>
<organism evidence="2 3">
    <name type="scientific">Haemophilus pittmaniae</name>
    <dbReference type="NCBI Taxonomy" id="249188"/>
    <lineage>
        <taxon>Bacteria</taxon>
        <taxon>Pseudomonadati</taxon>
        <taxon>Pseudomonadota</taxon>
        <taxon>Gammaproteobacteria</taxon>
        <taxon>Pasteurellales</taxon>
        <taxon>Pasteurellaceae</taxon>
        <taxon>Haemophilus</taxon>
    </lineage>
</organism>
<protein>
    <recommendedName>
        <fullName evidence="4">Lipoprotein</fullName>
    </recommendedName>
</protein>
<proteinExistence type="predicted"/>
<reference evidence="2 3" key="1">
    <citation type="submission" date="2018-06" db="EMBL/GenBank/DDBJ databases">
        <authorList>
            <consortium name="Pathogen Informatics"/>
            <person name="Doyle S."/>
        </authorList>
    </citation>
    <scope>NUCLEOTIDE SEQUENCE [LARGE SCALE GENOMIC DNA]</scope>
    <source>
        <strain evidence="2 3">NCTC13335</strain>
    </source>
</reference>
<evidence type="ECO:0000313" key="2">
    <source>
        <dbReference type="EMBL" id="STO92963.1"/>
    </source>
</evidence>
<feature type="signal peptide" evidence="1">
    <location>
        <begin position="1"/>
        <end position="21"/>
    </location>
</feature>
<evidence type="ECO:0008006" key="4">
    <source>
        <dbReference type="Google" id="ProtNLM"/>
    </source>
</evidence>
<dbReference type="RefSeq" id="WP_115002919.1">
    <property type="nucleotide sequence ID" value="NZ_JAHAHE010000017.1"/>
</dbReference>
<name>A0A377IXN8_9PAST</name>
<gene>
    <name evidence="2" type="ORF">NCTC13335_00820</name>
</gene>
<accession>A0A377IXN8</accession>
<feature type="chain" id="PRO_5016755915" description="Lipoprotein" evidence="1">
    <location>
        <begin position="22"/>
        <end position="167"/>
    </location>
</feature>
<dbReference type="Proteomes" id="UP000255264">
    <property type="component" value="Unassembled WGS sequence"/>
</dbReference>
<keyword evidence="3" id="KW-1185">Reference proteome</keyword>
<evidence type="ECO:0000313" key="3">
    <source>
        <dbReference type="Proteomes" id="UP000255264"/>
    </source>
</evidence>
<dbReference type="OrthoDB" id="8685017at2"/>
<evidence type="ECO:0000256" key="1">
    <source>
        <dbReference type="SAM" id="SignalP"/>
    </source>
</evidence>
<keyword evidence="1" id="KW-0732">Signal</keyword>